<organism evidence="3">
    <name type="scientific">Onchocerca flexuosa</name>
    <dbReference type="NCBI Taxonomy" id="387005"/>
    <lineage>
        <taxon>Eukaryota</taxon>
        <taxon>Metazoa</taxon>
        <taxon>Ecdysozoa</taxon>
        <taxon>Nematoda</taxon>
        <taxon>Chromadorea</taxon>
        <taxon>Rhabditida</taxon>
        <taxon>Spirurina</taxon>
        <taxon>Spiruromorpha</taxon>
        <taxon>Filarioidea</taxon>
        <taxon>Onchocercidae</taxon>
        <taxon>Onchocerca</taxon>
    </lineage>
</organism>
<dbReference type="WBParaSite" id="OFLC_0000577701-mRNA-1">
    <property type="protein sequence ID" value="OFLC_0000577701-mRNA-1"/>
    <property type="gene ID" value="OFLC_0000577701"/>
</dbReference>
<sequence>MNMIKYNLKILRKLLKFNTKNDEFACERVKENQARFSIEEAQEVLLWIEQVTDIRFDKDPLTFETAQDVVDALKDGTQLCM</sequence>
<evidence type="ECO:0000313" key="2">
    <source>
        <dbReference type="Proteomes" id="UP000267606"/>
    </source>
</evidence>
<dbReference type="EMBL" id="UZAJ01005146">
    <property type="protein sequence ID" value="VDO44285.1"/>
    <property type="molecule type" value="Genomic_DNA"/>
</dbReference>
<proteinExistence type="predicted"/>
<dbReference type="AlphaFoldDB" id="A0A183HE66"/>
<dbReference type="Proteomes" id="UP000267606">
    <property type="component" value="Unassembled WGS sequence"/>
</dbReference>
<protein>
    <submittedName>
        <fullName evidence="3">Nif11 domain-containing protein</fullName>
    </submittedName>
</protein>
<evidence type="ECO:0000313" key="3">
    <source>
        <dbReference type="WBParaSite" id="OFLC_0000577701-mRNA-1"/>
    </source>
</evidence>
<reference evidence="1 2" key="2">
    <citation type="submission" date="2018-11" db="EMBL/GenBank/DDBJ databases">
        <authorList>
            <consortium name="Pathogen Informatics"/>
        </authorList>
    </citation>
    <scope>NUCLEOTIDE SEQUENCE [LARGE SCALE GENOMIC DNA]</scope>
</reference>
<keyword evidence="2" id="KW-1185">Reference proteome</keyword>
<gene>
    <name evidence="1" type="ORF">OFLC_LOCUS5778</name>
</gene>
<evidence type="ECO:0000313" key="1">
    <source>
        <dbReference type="EMBL" id="VDO44285.1"/>
    </source>
</evidence>
<name>A0A183HE66_9BILA</name>
<accession>A0A183HE66</accession>
<reference evidence="3" key="1">
    <citation type="submission" date="2016-06" db="UniProtKB">
        <authorList>
            <consortium name="WormBaseParasite"/>
        </authorList>
    </citation>
    <scope>IDENTIFICATION</scope>
</reference>
<dbReference type="STRING" id="387005.A0A183HE66"/>